<feature type="transmembrane region" description="Helical" evidence="3">
    <location>
        <begin position="143"/>
        <end position="165"/>
    </location>
</feature>
<keyword evidence="3" id="KW-0472">Membrane</keyword>
<dbReference type="Proteomes" id="UP000075359">
    <property type="component" value="Unassembled WGS sequence"/>
</dbReference>
<feature type="transmembrane region" description="Helical" evidence="3">
    <location>
        <begin position="171"/>
        <end position="193"/>
    </location>
</feature>
<organism evidence="5 6">
    <name type="scientific">Sulfurovum riftiae</name>
    <dbReference type="NCBI Taxonomy" id="1630136"/>
    <lineage>
        <taxon>Bacteria</taxon>
        <taxon>Pseudomonadati</taxon>
        <taxon>Campylobacterota</taxon>
        <taxon>Epsilonproteobacteria</taxon>
        <taxon>Campylobacterales</taxon>
        <taxon>Sulfurovaceae</taxon>
        <taxon>Sulfurovum</taxon>
    </lineage>
</organism>
<proteinExistence type="predicted"/>
<dbReference type="PROSITE" id="PS50887">
    <property type="entry name" value="GGDEF"/>
    <property type="match status" value="1"/>
</dbReference>
<dbReference type="NCBIfam" id="TIGR00254">
    <property type="entry name" value="GGDEF"/>
    <property type="match status" value="1"/>
</dbReference>
<dbReference type="FunFam" id="3.30.70.270:FF:000001">
    <property type="entry name" value="Diguanylate cyclase domain protein"/>
    <property type="match status" value="1"/>
</dbReference>
<dbReference type="EC" id="2.7.7.65" evidence="1"/>
<gene>
    <name evidence="5" type="ORF">AS592_04575</name>
</gene>
<dbReference type="AlphaFoldDB" id="A0A151CEC1"/>
<evidence type="ECO:0000259" key="4">
    <source>
        <dbReference type="PROSITE" id="PS50887"/>
    </source>
</evidence>
<dbReference type="InterPro" id="IPR043128">
    <property type="entry name" value="Rev_trsase/Diguanyl_cyclase"/>
</dbReference>
<dbReference type="GO" id="GO:0052621">
    <property type="term" value="F:diguanylate cyclase activity"/>
    <property type="evidence" value="ECO:0007669"/>
    <property type="project" value="UniProtKB-EC"/>
</dbReference>
<dbReference type="Gene3D" id="3.30.70.270">
    <property type="match status" value="1"/>
</dbReference>
<reference evidence="5 6" key="1">
    <citation type="submission" date="2015-11" db="EMBL/GenBank/DDBJ databases">
        <title>Draft genome of Sulfurovum riftiae 1812E, a member of the Epsilonproteobacteria isolated from the tube of the deep-sea hydrothermal vent tubewom Riftia pachyptila.</title>
        <authorList>
            <person name="Vetriani C."/>
            <person name="Giovannelli D."/>
        </authorList>
    </citation>
    <scope>NUCLEOTIDE SEQUENCE [LARGE SCALE GENOMIC DNA]</scope>
    <source>
        <strain evidence="5 6">1812E</strain>
    </source>
</reference>
<name>A0A151CEC1_9BACT</name>
<dbReference type="PANTHER" id="PTHR45138:SF9">
    <property type="entry name" value="DIGUANYLATE CYCLASE DGCM-RELATED"/>
    <property type="match status" value="1"/>
</dbReference>
<feature type="transmembrane region" description="Helical" evidence="3">
    <location>
        <begin position="71"/>
        <end position="88"/>
    </location>
</feature>
<dbReference type="RefSeq" id="WP_067332058.1">
    <property type="nucleotide sequence ID" value="NZ_LNKT01000056.1"/>
</dbReference>
<evidence type="ECO:0000313" key="6">
    <source>
        <dbReference type="Proteomes" id="UP000075359"/>
    </source>
</evidence>
<dbReference type="EMBL" id="LNKT01000056">
    <property type="protein sequence ID" value="KYJ85871.1"/>
    <property type="molecule type" value="Genomic_DNA"/>
</dbReference>
<protein>
    <recommendedName>
        <fullName evidence="1">diguanylate cyclase</fullName>
        <ecNumber evidence="1">2.7.7.65</ecNumber>
    </recommendedName>
</protein>
<evidence type="ECO:0000256" key="3">
    <source>
        <dbReference type="SAM" id="Phobius"/>
    </source>
</evidence>
<comment type="catalytic activity">
    <reaction evidence="2">
        <text>2 GTP = 3',3'-c-di-GMP + 2 diphosphate</text>
        <dbReference type="Rhea" id="RHEA:24898"/>
        <dbReference type="ChEBI" id="CHEBI:33019"/>
        <dbReference type="ChEBI" id="CHEBI:37565"/>
        <dbReference type="ChEBI" id="CHEBI:58805"/>
        <dbReference type="EC" id="2.7.7.65"/>
    </reaction>
</comment>
<dbReference type="InterPro" id="IPR000160">
    <property type="entry name" value="GGDEF_dom"/>
</dbReference>
<evidence type="ECO:0000256" key="2">
    <source>
        <dbReference type="ARBA" id="ARBA00034247"/>
    </source>
</evidence>
<feature type="transmembrane region" description="Helical" evidence="3">
    <location>
        <begin position="29"/>
        <end position="51"/>
    </location>
</feature>
<dbReference type="InterPro" id="IPR050469">
    <property type="entry name" value="Diguanylate_Cyclase"/>
</dbReference>
<keyword evidence="3" id="KW-1133">Transmembrane helix</keyword>
<dbReference type="SUPFAM" id="SSF55073">
    <property type="entry name" value="Nucleotide cyclase"/>
    <property type="match status" value="1"/>
</dbReference>
<accession>A0A151CEC1</accession>
<dbReference type="STRING" id="1630136.AS592_04575"/>
<dbReference type="PANTHER" id="PTHR45138">
    <property type="entry name" value="REGULATORY COMPONENTS OF SENSORY TRANSDUCTION SYSTEM"/>
    <property type="match status" value="1"/>
</dbReference>
<dbReference type="GO" id="GO:0005886">
    <property type="term" value="C:plasma membrane"/>
    <property type="evidence" value="ECO:0007669"/>
    <property type="project" value="TreeGrafter"/>
</dbReference>
<evidence type="ECO:0000256" key="1">
    <source>
        <dbReference type="ARBA" id="ARBA00012528"/>
    </source>
</evidence>
<dbReference type="Pfam" id="PF00990">
    <property type="entry name" value="GGDEF"/>
    <property type="match status" value="1"/>
</dbReference>
<keyword evidence="3" id="KW-0812">Transmembrane</keyword>
<feature type="domain" description="GGDEF" evidence="4">
    <location>
        <begin position="241"/>
        <end position="370"/>
    </location>
</feature>
<dbReference type="CDD" id="cd01949">
    <property type="entry name" value="GGDEF"/>
    <property type="match status" value="1"/>
</dbReference>
<dbReference type="InterPro" id="IPR029787">
    <property type="entry name" value="Nucleotide_cyclase"/>
</dbReference>
<evidence type="ECO:0000313" key="5">
    <source>
        <dbReference type="EMBL" id="KYJ85871.1"/>
    </source>
</evidence>
<keyword evidence="6" id="KW-1185">Reference proteome</keyword>
<sequence>MADQRKFYPFFSTIINFSDQRIKAQFDRWILHSNIIQIRFISALTGILYFISAYLDTLFAPDNVLSLKLTVHLYLLPAILFFITFLTFKERYYRFMLYILTVAPVIAAAGNLVIISKLENPSVYMAELYLILFWIFTVSGLPLLYAAASAVTTFFIVLVSTYLLFDFSAEVFTMHCFWMVAAFSFGFLGAFLLEKSNRSVFCTHLELEELAVTDKLTGLFNRVKLDEFLRDAFTQNRGETHSFGLIILDIDDFKKVNDRYGHLTGDSILVELSSLLIRYLPSKDKAIRWGGEEFMIISSDTEKQKLLGLAERLRRKIQAHDFNIPEEITVSIGVAFCRTGDTIDSIIKRADDALYIAKNSGRNRIEFSHH</sequence>
<comment type="caution">
    <text evidence="5">The sequence shown here is derived from an EMBL/GenBank/DDBJ whole genome shotgun (WGS) entry which is preliminary data.</text>
</comment>
<dbReference type="GO" id="GO:1902201">
    <property type="term" value="P:negative regulation of bacterial-type flagellum-dependent cell motility"/>
    <property type="evidence" value="ECO:0007669"/>
    <property type="project" value="TreeGrafter"/>
</dbReference>
<dbReference type="SMART" id="SM00267">
    <property type="entry name" value="GGDEF"/>
    <property type="match status" value="1"/>
</dbReference>
<feature type="transmembrane region" description="Helical" evidence="3">
    <location>
        <begin position="95"/>
        <end position="115"/>
    </location>
</feature>
<dbReference type="GO" id="GO:0043709">
    <property type="term" value="P:cell adhesion involved in single-species biofilm formation"/>
    <property type="evidence" value="ECO:0007669"/>
    <property type="project" value="TreeGrafter"/>
</dbReference>